<evidence type="ECO:0000313" key="1">
    <source>
        <dbReference type="EMBL" id="CAN71351.1"/>
    </source>
</evidence>
<dbReference type="AlphaFoldDB" id="A5AID4"/>
<name>A5AID4_VITVI</name>
<sequence>MVLGGQKWSERHGVCDPRVHGALLFRCMVAGLYWHFSNFPWLCKVFLQTFLHFASQFRNLQAISKLGGDFATISKLGDHFIAISKLKSDFVGVSQLQNEGNYAAKWHSCAKSGFAAGETPFQMVSRLRNSSSALRACLQTTITSSFHIQITYCLKRWTPDFPRFETRYGMHNLSSKKCFKNVSNSSEMEVRHFRSCFEIPFKMELWLRNWDFSRFGISQPFRSCEMRVTVLRNSTRVPKSPSQLRNTLRNGTFGAKSGFTTSQCVSQLRNGCSCATKWHSCAKNGFAAVKIFAERAIALRTGFAAKCRFRRGCEISQRLQNLADPCFSPVFPLFLPCF</sequence>
<dbReference type="EMBL" id="AM427440">
    <property type="protein sequence ID" value="CAN71351.1"/>
    <property type="molecule type" value="Genomic_DNA"/>
</dbReference>
<protein>
    <submittedName>
        <fullName evidence="1">Uncharacterized protein</fullName>
    </submittedName>
</protein>
<proteinExistence type="predicted"/>
<accession>A5AID4</accession>
<gene>
    <name evidence="1" type="ORF">VITISV_023814</name>
</gene>
<organism evidence="1">
    <name type="scientific">Vitis vinifera</name>
    <name type="common">Grape</name>
    <dbReference type="NCBI Taxonomy" id="29760"/>
    <lineage>
        <taxon>Eukaryota</taxon>
        <taxon>Viridiplantae</taxon>
        <taxon>Streptophyta</taxon>
        <taxon>Embryophyta</taxon>
        <taxon>Tracheophyta</taxon>
        <taxon>Spermatophyta</taxon>
        <taxon>Magnoliopsida</taxon>
        <taxon>eudicotyledons</taxon>
        <taxon>Gunneridae</taxon>
        <taxon>Pentapetalae</taxon>
        <taxon>rosids</taxon>
        <taxon>Vitales</taxon>
        <taxon>Vitaceae</taxon>
        <taxon>Viteae</taxon>
        <taxon>Vitis</taxon>
    </lineage>
</organism>
<reference evidence="1" key="1">
    <citation type="journal article" date="2007" name="PLoS ONE">
        <title>The first genome sequence of an elite grapevine cultivar (Pinot noir Vitis vinifera L.): coping with a highly heterozygous genome.</title>
        <authorList>
            <person name="Velasco R."/>
            <person name="Zharkikh A."/>
            <person name="Troggio M."/>
            <person name="Cartwright D.A."/>
            <person name="Cestaro A."/>
            <person name="Pruss D."/>
            <person name="Pindo M."/>
            <person name="FitzGerald L.M."/>
            <person name="Vezzulli S."/>
            <person name="Reid J."/>
            <person name="Malacarne G."/>
            <person name="Iliev D."/>
            <person name="Coppola G."/>
            <person name="Wardell B."/>
            <person name="Micheletti D."/>
            <person name="Macalma T."/>
            <person name="Facci M."/>
            <person name="Mitchell J.T."/>
            <person name="Perazzolli M."/>
            <person name="Eldredge G."/>
            <person name="Gatto P."/>
            <person name="Oyzerski R."/>
            <person name="Moretto M."/>
            <person name="Gutin N."/>
            <person name="Stefanini M."/>
            <person name="Chen Y."/>
            <person name="Segala C."/>
            <person name="Davenport C."/>
            <person name="Dematte L."/>
            <person name="Mraz A."/>
            <person name="Battilana J."/>
            <person name="Stormo K."/>
            <person name="Costa F."/>
            <person name="Tao Q."/>
            <person name="Si-Ammour A."/>
            <person name="Harkins T."/>
            <person name="Lackey A."/>
            <person name="Perbost C."/>
            <person name="Taillon B."/>
            <person name="Stella A."/>
            <person name="Solovyev V."/>
            <person name="Fawcett J.A."/>
            <person name="Sterck L."/>
            <person name="Vandepoele K."/>
            <person name="Grando S.M."/>
            <person name="Toppo S."/>
            <person name="Moser C."/>
            <person name="Lanchbury J."/>
            <person name="Bogden R."/>
            <person name="Skolnick M."/>
            <person name="Sgaramella V."/>
            <person name="Bhatnagar S.K."/>
            <person name="Fontana P."/>
            <person name="Gutin A."/>
            <person name="Van de Peer Y."/>
            <person name="Salamini F."/>
            <person name="Viola R."/>
        </authorList>
    </citation>
    <scope>NUCLEOTIDE SEQUENCE</scope>
</reference>